<keyword evidence="3" id="KW-0804">Transcription</keyword>
<feature type="domain" description="HTH tetR-type" evidence="5">
    <location>
        <begin position="10"/>
        <end position="70"/>
    </location>
</feature>
<proteinExistence type="predicted"/>
<name>A0A918DS81_9ACTN</name>
<dbReference type="InterPro" id="IPR023772">
    <property type="entry name" value="DNA-bd_HTH_TetR-type_CS"/>
</dbReference>
<dbReference type="InterPro" id="IPR001647">
    <property type="entry name" value="HTH_TetR"/>
</dbReference>
<evidence type="ECO:0000256" key="4">
    <source>
        <dbReference type="PROSITE-ProRule" id="PRU00335"/>
    </source>
</evidence>
<dbReference type="PROSITE" id="PS01081">
    <property type="entry name" value="HTH_TETR_1"/>
    <property type="match status" value="1"/>
</dbReference>
<keyword evidence="2 4" id="KW-0238">DNA-binding</keyword>
<dbReference type="PANTHER" id="PTHR30055:SF234">
    <property type="entry name" value="HTH-TYPE TRANSCRIPTIONAL REGULATOR BETI"/>
    <property type="match status" value="1"/>
</dbReference>
<evidence type="ECO:0000256" key="1">
    <source>
        <dbReference type="ARBA" id="ARBA00023015"/>
    </source>
</evidence>
<reference evidence="6" key="1">
    <citation type="journal article" date="2014" name="Int. J. Syst. Evol. Microbiol.">
        <title>Complete genome sequence of Corynebacterium casei LMG S-19264T (=DSM 44701T), isolated from a smear-ripened cheese.</title>
        <authorList>
            <consortium name="US DOE Joint Genome Institute (JGI-PGF)"/>
            <person name="Walter F."/>
            <person name="Albersmeier A."/>
            <person name="Kalinowski J."/>
            <person name="Ruckert C."/>
        </authorList>
    </citation>
    <scope>NUCLEOTIDE SEQUENCE</scope>
    <source>
        <strain evidence="6">CGMCC 4.7368</strain>
    </source>
</reference>
<keyword evidence="1" id="KW-0805">Transcription regulation</keyword>
<dbReference type="RefSeq" id="WP_189128697.1">
    <property type="nucleotide sequence ID" value="NZ_BMNH01000039.1"/>
</dbReference>
<reference evidence="6" key="2">
    <citation type="submission" date="2020-09" db="EMBL/GenBank/DDBJ databases">
        <authorList>
            <person name="Sun Q."/>
            <person name="Zhou Y."/>
        </authorList>
    </citation>
    <scope>NUCLEOTIDE SEQUENCE</scope>
    <source>
        <strain evidence="6">CGMCC 4.7368</strain>
    </source>
</reference>
<dbReference type="GO" id="GO:0000976">
    <property type="term" value="F:transcription cis-regulatory region binding"/>
    <property type="evidence" value="ECO:0007669"/>
    <property type="project" value="TreeGrafter"/>
</dbReference>
<dbReference type="Gene3D" id="1.10.357.10">
    <property type="entry name" value="Tetracycline Repressor, domain 2"/>
    <property type="match status" value="1"/>
</dbReference>
<dbReference type="InterPro" id="IPR050109">
    <property type="entry name" value="HTH-type_TetR-like_transc_reg"/>
</dbReference>
<dbReference type="GO" id="GO:0003700">
    <property type="term" value="F:DNA-binding transcription factor activity"/>
    <property type="evidence" value="ECO:0007669"/>
    <property type="project" value="TreeGrafter"/>
</dbReference>
<dbReference type="Pfam" id="PF00440">
    <property type="entry name" value="TetR_N"/>
    <property type="match status" value="1"/>
</dbReference>
<gene>
    <name evidence="6" type="ORF">GCM10012289_71910</name>
</gene>
<evidence type="ECO:0000313" key="6">
    <source>
        <dbReference type="EMBL" id="GGO81897.1"/>
    </source>
</evidence>
<dbReference type="AlphaFoldDB" id="A0A918DS81"/>
<dbReference type="SUPFAM" id="SSF46689">
    <property type="entry name" value="Homeodomain-like"/>
    <property type="match status" value="1"/>
</dbReference>
<feature type="DNA-binding region" description="H-T-H motif" evidence="4">
    <location>
        <begin position="33"/>
        <end position="52"/>
    </location>
</feature>
<evidence type="ECO:0000259" key="5">
    <source>
        <dbReference type="PROSITE" id="PS50977"/>
    </source>
</evidence>
<comment type="caution">
    <text evidence="6">The sequence shown here is derived from an EMBL/GenBank/DDBJ whole genome shotgun (WGS) entry which is preliminary data.</text>
</comment>
<organism evidence="6 7">
    <name type="scientific">Nonomuraea cavernae</name>
    <dbReference type="NCBI Taxonomy" id="2045107"/>
    <lineage>
        <taxon>Bacteria</taxon>
        <taxon>Bacillati</taxon>
        <taxon>Actinomycetota</taxon>
        <taxon>Actinomycetes</taxon>
        <taxon>Streptosporangiales</taxon>
        <taxon>Streptosporangiaceae</taxon>
        <taxon>Nonomuraea</taxon>
    </lineage>
</organism>
<dbReference type="EMBL" id="BMNH01000039">
    <property type="protein sequence ID" value="GGO81897.1"/>
    <property type="molecule type" value="Genomic_DNA"/>
</dbReference>
<evidence type="ECO:0000313" key="7">
    <source>
        <dbReference type="Proteomes" id="UP000646523"/>
    </source>
</evidence>
<dbReference type="PRINTS" id="PR00455">
    <property type="entry name" value="HTHTETR"/>
</dbReference>
<dbReference type="PANTHER" id="PTHR30055">
    <property type="entry name" value="HTH-TYPE TRANSCRIPTIONAL REGULATOR RUTR"/>
    <property type="match status" value="1"/>
</dbReference>
<keyword evidence="7" id="KW-1185">Reference proteome</keyword>
<dbReference type="PROSITE" id="PS50977">
    <property type="entry name" value="HTH_TETR_2"/>
    <property type="match status" value="1"/>
</dbReference>
<sequence>MVGIRERKKQRTRRALIEAALRLFGEKGYEDTTLAEIATEADVSTRTFFSYFASKEDVLFHDTDGSLAERLALVATRRPDETPSELLLRMVRASVTWTVDDQDFRPEDVRLRMRLIMTVPALQARALHLLFDSQLRLTRALHEAYPGQLGLMEAAAAVGAVVGATKLAAVVSLNHDGSTERAAEAALEAAEITVRGLASLDRPTGR</sequence>
<dbReference type="Proteomes" id="UP000646523">
    <property type="component" value="Unassembled WGS sequence"/>
</dbReference>
<accession>A0A918DS81</accession>
<evidence type="ECO:0000256" key="3">
    <source>
        <dbReference type="ARBA" id="ARBA00023163"/>
    </source>
</evidence>
<evidence type="ECO:0000256" key="2">
    <source>
        <dbReference type="ARBA" id="ARBA00023125"/>
    </source>
</evidence>
<dbReference type="InterPro" id="IPR009057">
    <property type="entry name" value="Homeodomain-like_sf"/>
</dbReference>
<protein>
    <recommendedName>
        <fullName evidence="5">HTH tetR-type domain-containing protein</fullName>
    </recommendedName>
</protein>